<dbReference type="AlphaFoldDB" id="A0A160N392"/>
<dbReference type="OrthoDB" id="5954877at2"/>
<sequence>MDETPRGEAAAETPSDPEVPSRLLDELGRLVRAVRHLFGAQWRLFLAELSLARGAVSLLLALGLVATVAGVGLGLTVLALIGVALARWFDSWLWALAVLVLLQGAVLTAAIMLFRRALHWLSLPATRGEFGAMMRSAAAKAREADAAATDPSRTSSP</sequence>
<gene>
    <name evidence="2" type="ORF">ATSB10_29870</name>
</gene>
<name>A0A160N392_9GAMM</name>
<evidence type="ECO:0000256" key="1">
    <source>
        <dbReference type="SAM" id="Phobius"/>
    </source>
</evidence>
<accession>A0A160N392</accession>
<dbReference type="KEGG" id="dtx:ATSB10_29870"/>
<keyword evidence="1" id="KW-1133">Transmembrane helix</keyword>
<keyword evidence="1" id="KW-0812">Transmembrane</keyword>
<organism evidence="2 3">
    <name type="scientific">Dyella thiooxydans</name>
    <dbReference type="NCBI Taxonomy" id="445710"/>
    <lineage>
        <taxon>Bacteria</taxon>
        <taxon>Pseudomonadati</taxon>
        <taxon>Pseudomonadota</taxon>
        <taxon>Gammaproteobacteria</taxon>
        <taxon>Lysobacterales</taxon>
        <taxon>Rhodanobacteraceae</taxon>
        <taxon>Dyella</taxon>
    </lineage>
</organism>
<dbReference type="STRING" id="445710.ATSB10_29870"/>
<evidence type="ECO:0000313" key="2">
    <source>
        <dbReference type="EMBL" id="AND70441.1"/>
    </source>
</evidence>
<proteinExistence type="predicted"/>
<evidence type="ECO:0000313" key="3">
    <source>
        <dbReference type="Proteomes" id="UP000077255"/>
    </source>
</evidence>
<protein>
    <submittedName>
        <fullName evidence="2">Uncharacterized protein</fullName>
    </submittedName>
</protein>
<feature type="transmembrane region" description="Helical" evidence="1">
    <location>
        <begin position="58"/>
        <end position="86"/>
    </location>
</feature>
<keyword evidence="3" id="KW-1185">Reference proteome</keyword>
<dbReference type="Proteomes" id="UP000077255">
    <property type="component" value="Chromosome"/>
</dbReference>
<feature type="transmembrane region" description="Helical" evidence="1">
    <location>
        <begin position="92"/>
        <end position="114"/>
    </location>
</feature>
<dbReference type="RefSeq" id="WP_063673473.1">
    <property type="nucleotide sequence ID" value="NZ_CP014841.1"/>
</dbReference>
<keyword evidence="1" id="KW-0472">Membrane</keyword>
<reference evidence="2 3" key="1">
    <citation type="submission" date="2016-02" db="EMBL/GenBank/DDBJ databases">
        <title>Complete genome sequencing and analysis of ATSB10, Dyella thiooxydans isolated from rhizosphere soil of sunflower (Helianthus annuus L.).</title>
        <authorList>
            <person name="Lee Y."/>
            <person name="Hwangbo K."/>
            <person name="Chung H."/>
            <person name="Yoo J."/>
            <person name="Kim K.Y."/>
            <person name="Sa T.M."/>
            <person name="Um Y."/>
            <person name="Madhaiyan M."/>
        </authorList>
    </citation>
    <scope>NUCLEOTIDE SEQUENCE [LARGE SCALE GENOMIC DNA]</scope>
    <source>
        <strain evidence="2 3">ATSB10</strain>
    </source>
</reference>
<dbReference type="EMBL" id="CP014841">
    <property type="protein sequence ID" value="AND70441.1"/>
    <property type="molecule type" value="Genomic_DNA"/>
</dbReference>
<dbReference type="PATRIC" id="fig|445710.3.peg.2982"/>